<proteinExistence type="predicted"/>
<sequence length="298" mass="31546">MASAGASFVAVASASAGEDFATDFQVAAALSQCADATLAGLQLAPLLGPYAPRLRAEDLVHPGPQRRGAGLAHHAHHGETLEVIAVPRSTSEAALCHHGVADRGLPGADSSAVQISPRATLSFVSGVELWRYVGQLVEARLARWRHDLSCHPAHAVSVKDARPIAAESVWMRLVAGIPQPVTAVYLDDRTFVTRADVPAHHFLGDLVDLARPALAEGWSPQVDTTFKMLIASIAGLSCRVGCDLMVHFAVCFGAAASVWNFNRVLLLVFGHFADDLNGVEDERSPTRPAPPPHGATDM</sequence>
<dbReference type="EMBL" id="CAJNJA010001471">
    <property type="protein sequence ID" value="CAE7159461.1"/>
    <property type="molecule type" value="Genomic_DNA"/>
</dbReference>
<reference evidence="1" key="1">
    <citation type="submission" date="2021-02" db="EMBL/GenBank/DDBJ databases">
        <authorList>
            <person name="Dougan E. K."/>
            <person name="Rhodes N."/>
            <person name="Thang M."/>
            <person name="Chan C."/>
        </authorList>
    </citation>
    <scope>NUCLEOTIDE SEQUENCE</scope>
</reference>
<comment type="caution">
    <text evidence="1">The sequence shown here is derived from an EMBL/GenBank/DDBJ whole genome shotgun (WGS) entry which is preliminary data.</text>
</comment>
<dbReference type="OrthoDB" id="415376at2759"/>
<accession>A0A812IMK6</accession>
<gene>
    <name evidence="1" type="ORF">SNEC2469_LOCUS351</name>
</gene>
<dbReference type="Proteomes" id="UP000601435">
    <property type="component" value="Unassembled WGS sequence"/>
</dbReference>
<keyword evidence="2" id="KW-1185">Reference proteome</keyword>
<organism evidence="1 2">
    <name type="scientific">Symbiodinium necroappetens</name>
    <dbReference type="NCBI Taxonomy" id="1628268"/>
    <lineage>
        <taxon>Eukaryota</taxon>
        <taxon>Sar</taxon>
        <taxon>Alveolata</taxon>
        <taxon>Dinophyceae</taxon>
        <taxon>Suessiales</taxon>
        <taxon>Symbiodiniaceae</taxon>
        <taxon>Symbiodinium</taxon>
    </lineage>
</organism>
<name>A0A812IMK6_9DINO</name>
<dbReference type="AlphaFoldDB" id="A0A812IMK6"/>
<protein>
    <submittedName>
        <fullName evidence="1">Uncharacterized protein</fullName>
    </submittedName>
</protein>
<evidence type="ECO:0000313" key="1">
    <source>
        <dbReference type="EMBL" id="CAE7159461.1"/>
    </source>
</evidence>
<evidence type="ECO:0000313" key="2">
    <source>
        <dbReference type="Proteomes" id="UP000601435"/>
    </source>
</evidence>